<accession>A0A2A2KPQ7</accession>
<name>A0A2A2KPQ7_9BILA</name>
<protein>
    <recommendedName>
        <fullName evidence="4">G-patch domain-containing protein</fullName>
    </recommendedName>
</protein>
<dbReference type="PANTHER" id="PTHR15818:SF2">
    <property type="entry name" value="G-PATCH DOMAIN AND KOW MOTIFS-CONTAINING PROTEIN"/>
    <property type="match status" value="1"/>
</dbReference>
<dbReference type="InterPro" id="IPR026822">
    <property type="entry name" value="Spp2/MOS2_G-patch"/>
</dbReference>
<dbReference type="InterPro" id="IPR045166">
    <property type="entry name" value="Spp2-like"/>
</dbReference>
<reference evidence="5 6" key="1">
    <citation type="journal article" date="2017" name="Curr. Biol.">
        <title>Genome architecture and evolution of a unichromosomal asexual nematode.</title>
        <authorList>
            <person name="Fradin H."/>
            <person name="Zegar C."/>
            <person name="Gutwein M."/>
            <person name="Lucas J."/>
            <person name="Kovtun M."/>
            <person name="Corcoran D."/>
            <person name="Baugh L.R."/>
            <person name="Kiontke K."/>
            <person name="Gunsalus K."/>
            <person name="Fitch D.H."/>
            <person name="Piano F."/>
        </authorList>
    </citation>
    <scope>NUCLEOTIDE SEQUENCE [LARGE SCALE GENOMIC DNA]</scope>
    <source>
        <strain evidence="5">PF1309</strain>
    </source>
</reference>
<dbReference type="InterPro" id="IPR014722">
    <property type="entry name" value="Rib_uL2_dom2"/>
</dbReference>
<sequence>MDSQPAASASSESKPATAPIKIAFEIKQKNDVKITVAPVLHKQITAAHDGSDEEGEMEELLEEERRAKKRKLTHFEGGQAIGDAEAKKGPAMIPMVVEKDWRIVRLLEMEKEGKLTDEDRAKLALLTEAQPFQPDENQDGSSIKIDETKEDKDIVDADYSEMSVENFGLAILRGCGWKDGEGIGKNPKVVPLRILDRRPKGLGLGAKVPNEAEQNGKSANGKEASEDDKQLKPGVCVKVIQHRKYTGMYGKIESLDEDNNSAFVRLELDKKNIVTISAYCLQRVSTKEYEKNAKVINIDSYEREKDAIEKRNNEITEREQKKKDRKDEKSSSYKREDEYYRSEPTELWARADLLVRFIDEKYKGGRYYEKKLRVVDVASRKNITLEDDQGRSLYEVSQSWIETVIPKSEGEMVMIVGGRHKGQAGEMIAKDKTKSRLSVKLQRNHEVVKVDFDDVCQLVPKHEEDYD</sequence>
<evidence type="ECO:0000313" key="5">
    <source>
        <dbReference type="EMBL" id="PAV75971.1"/>
    </source>
</evidence>
<dbReference type="PROSITE" id="PS50174">
    <property type="entry name" value="G_PATCH"/>
    <property type="match status" value="1"/>
</dbReference>
<dbReference type="PANTHER" id="PTHR15818">
    <property type="entry name" value="G PATCH AND KOW-CONTAINING"/>
    <property type="match status" value="1"/>
</dbReference>
<keyword evidence="6" id="KW-1185">Reference proteome</keyword>
<organism evidence="5 6">
    <name type="scientific">Diploscapter pachys</name>
    <dbReference type="NCBI Taxonomy" id="2018661"/>
    <lineage>
        <taxon>Eukaryota</taxon>
        <taxon>Metazoa</taxon>
        <taxon>Ecdysozoa</taxon>
        <taxon>Nematoda</taxon>
        <taxon>Chromadorea</taxon>
        <taxon>Rhabditida</taxon>
        <taxon>Rhabditina</taxon>
        <taxon>Rhabditomorpha</taxon>
        <taxon>Rhabditoidea</taxon>
        <taxon>Rhabditidae</taxon>
        <taxon>Diploscapter</taxon>
    </lineage>
</organism>
<evidence type="ECO:0000256" key="2">
    <source>
        <dbReference type="ARBA" id="ARBA00023242"/>
    </source>
</evidence>
<dbReference type="OrthoDB" id="5577072at2759"/>
<feature type="region of interest" description="Disordered" evidence="3">
    <location>
        <begin position="311"/>
        <end position="336"/>
    </location>
</feature>
<dbReference type="InterPro" id="IPR000467">
    <property type="entry name" value="G_patch_dom"/>
</dbReference>
<dbReference type="Pfam" id="PF12656">
    <property type="entry name" value="G-patch_2"/>
    <property type="match status" value="1"/>
</dbReference>
<dbReference type="EMBL" id="LIAE01007981">
    <property type="protein sequence ID" value="PAV75971.1"/>
    <property type="molecule type" value="Genomic_DNA"/>
</dbReference>
<evidence type="ECO:0000256" key="3">
    <source>
        <dbReference type="SAM" id="MobiDB-lite"/>
    </source>
</evidence>
<dbReference type="Proteomes" id="UP000218231">
    <property type="component" value="Unassembled WGS sequence"/>
</dbReference>
<dbReference type="STRING" id="2018661.A0A2A2KPQ7"/>
<dbReference type="AlphaFoldDB" id="A0A2A2KPQ7"/>
<dbReference type="Pfam" id="PF25088">
    <property type="entry name" value="GPKOW_C"/>
    <property type="match status" value="1"/>
</dbReference>
<comment type="subcellular location">
    <subcellularLocation>
        <location evidence="1">Nucleus</location>
    </subcellularLocation>
</comment>
<gene>
    <name evidence="5" type="ORF">WR25_01583</name>
</gene>
<feature type="region of interest" description="Disordered" evidence="3">
    <location>
        <begin position="201"/>
        <end position="229"/>
    </location>
</feature>
<evidence type="ECO:0000256" key="1">
    <source>
        <dbReference type="ARBA" id="ARBA00004123"/>
    </source>
</evidence>
<dbReference type="Gene3D" id="2.30.30.30">
    <property type="match status" value="1"/>
</dbReference>
<keyword evidence="2" id="KW-0539">Nucleus</keyword>
<proteinExistence type="predicted"/>
<dbReference type="GO" id="GO:0005681">
    <property type="term" value="C:spliceosomal complex"/>
    <property type="evidence" value="ECO:0007669"/>
    <property type="project" value="TreeGrafter"/>
</dbReference>
<feature type="domain" description="G-patch" evidence="4">
    <location>
        <begin position="164"/>
        <end position="227"/>
    </location>
</feature>
<dbReference type="GO" id="GO:0003676">
    <property type="term" value="F:nucleic acid binding"/>
    <property type="evidence" value="ECO:0007669"/>
    <property type="project" value="InterPro"/>
</dbReference>
<dbReference type="GO" id="GO:0000398">
    <property type="term" value="P:mRNA splicing, via spliceosome"/>
    <property type="evidence" value="ECO:0007669"/>
    <property type="project" value="InterPro"/>
</dbReference>
<evidence type="ECO:0000313" key="6">
    <source>
        <dbReference type="Proteomes" id="UP000218231"/>
    </source>
</evidence>
<dbReference type="SMART" id="SM00443">
    <property type="entry name" value="G_patch"/>
    <property type="match status" value="1"/>
</dbReference>
<comment type="caution">
    <text evidence="5">The sequence shown here is derived from an EMBL/GenBank/DDBJ whole genome shotgun (WGS) entry which is preliminary data.</text>
</comment>
<evidence type="ECO:0000259" key="4">
    <source>
        <dbReference type="PROSITE" id="PS50174"/>
    </source>
</evidence>